<evidence type="ECO:0000313" key="4">
    <source>
        <dbReference type="Proteomes" id="UP000008631"/>
    </source>
</evidence>
<dbReference type="Pfam" id="PF02272">
    <property type="entry name" value="DHHA1"/>
    <property type="match status" value="1"/>
</dbReference>
<dbReference type="GO" id="GO:0003676">
    <property type="term" value="F:nucleic acid binding"/>
    <property type="evidence" value="ECO:0007669"/>
    <property type="project" value="InterPro"/>
</dbReference>
<proteinExistence type="predicted"/>
<sequence>MTNIDWQPLEQFLQGANRFVVASHVRPDGDALGSSVGLAEWLDGRGQTSLVVSPSPVPPRYDFLATPGRIGHFGIDITSEHLNTYDALIILDLSSWSQLGALSEWVHSFAGPRLVIDHHVSQDEMNAVVLKDTRAESTGTLVLDAIRRLDGLEAINPVVARALATAILMDTGWLAHPNMTASTLTDLADLVKRGADLAEIHRLLFQRGTVGRVRLLGEAMARVRLEAEGRLAWSAVSFADFARLEALPADTEDLINHLMSIDSVQLALLFVEQRDGSVKCSFRSRKLNCAKLAGDFGGGGHRAAAGATLEGPMAVAIQQVRAAALELLDHALKADPT</sequence>
<dbReference type="eggNOG" id="COG0618">
    <property type="taxonomic scope" value="Bacteria"/>
</dbReference>
<feature type="domain" description="DHHA1" evidence="2">
    <location>
        <begin position="250"/>
        <end position="332"/>
    </location>
</feature>
<dbReference type="SUPFAM" id="SSF64182">
    <property type="entry name" value="DHH phosphoesterases"/>
    <property type="match status" value="1"/>
</dbReference>
<dbReference type="InterPro" id="IPR038763">
    <property type="entry name" value="DHH_sf"/>
</dbReference>
<gene>
    <name evidence="3" type="ordered locus">Isop_3051</name>
</gene>
<dbReference type="Pfam" id="PF01368">
    <property type="entry name" value="DHH"/>
    <property type="match status" value="1"/>
</dbReference>
<dbReference type="KEGG" id="ipa:Isop_3051"/>
<dbReference type="InterPro" id="IPR003156">
    <property type="entry name" value="DHHA1_dom"/>
</dbReference>
<name>E8R3A6_ISOPI</name>
<dbReference type="InParanoid" id="E8R3A6"/>
<evidence type="ECO:0000259" key="2">
    <source>
        <dbReference type="Pfam" id="PF02272"/>
    </source>
</evidence>
<evidence type="ECO:0000259" key="1">
    <source>
        <dbReference type="Pfam" id="PF01368"/>
    </source>
</evidence>
<dbReference type="InterPro" id="IPR051319">
    <property type="entry name" value="Oligoribo/pAp-PDE_c-di-AMP_PDE"/>
</dbReference>
<evidence type="ECO:0000313" key="3">
    <source>
        <dbReference type="EMBL" id="ADV63616.1"/>
    </source>
</evidence>
<reference key="1">
    <citation type="submission" date="2010-11" db="EMBL/GenBank/DDBJ databases">
        <title>The complete sequence of chromosome of Isophaera pallida ATCC 43644.</title>
        <authorList>
            <consortium name="US DOE Joint Genome Institute (JGI-PGF)"/>
            <person name="Lucas S."/>
            <person name="Copeland A."/>
            <person name="Lapidus A."/>
            <person name="Bruce D."/>
            <person name="Goodwin L."/>
            <person name="Pitluck S."/>
            <person name="Kyrpides N."/>
            <person name="Mavromatis K."/>
            <person name="Pagani I."/>
            <person name="Ivanova N."/>
            <person name="Saunders E."/>
            <person name="Brettin T."/>
            <person name="Detter J.C."/>
            <person name="Han C."/>
            <person name="Tapia R."/>
            <person name="Land M."/>
            <person name="Hauser L."/>
            <person name="Markowitz V."/>
            <person name="Cheng J.-F."/>
            <person name="Hugenholtz P."/>
            <person name="Woyke T."/>
            <person name="Wu D."/>
            <person name="Eisen J.A."/>
        </authorList>
    </citation>
    <scope>NUCLEOTIDE SEQUENCE</scope>
    <source>
        <strain>ATCC 43644</strain>
    </source>
</reference>
<dbReference type="STRING" id="575540.Isop_3051"/>
<organism evidence="3 4">
    <name type="scientific">Isosphaera pallida (strain ATCC 43644 / DSM 9630 / IS1B)</name>
    <dbReference type="NCBI Taxonomy" id="575540"/>
    <lineage>
        <taxon>Bacteria</taxon>
        <taxon>Pseudomonadati</taxon>
        <taxon>Planctomycetota</taxon>
        <taxon>Planctomycetia</taxon>
        <taxon>Isosphaerales</taxon>
        <taxon>Isosphaeraceae</taxon>
        <taxon>Isosphaera</taxon>
    </lineage>
</organism>
<dbReference type="AlphaFoldDB" id="E8R3A6"/>
<reference evidence="3 4" key="2">
    <citation type="journal article" date="2011" name="Stand. Genomic Sci.">
        <title>Complete genome sequence of Isosphaera pallida type strain (IS1B).</title>
        <authorList>
            <consortium name="US DOE Joint Genome Institute (JGI-PGF)"/>
            <person name="Goker M."/>
            <person name="Cleland D."/>
            <person name="Saunders E."/>
            <person name="Lapidus A."/>
            <person name="Nolan M."/>
            <person name="Lucas S."/>
            <person name="Hammon N."/>
            <person name="Deshpande S."/>
            <person name="Cheng J.F."/>
            <person name="Tapia R."/>
            <person name="Han C."/>
            <person name="Goodwin L."/>
            <person name="Pitluck S."/>
            <person name="Liolios K."/>
            <person name="Pagani I."/>
            <person name="Ivanova N."/>
            <person name="Mavromatis K."/>
            <person name="Pati A."/>
            <person name="Chen A."/>
            <person name="Palaniappan K."/>
            <person name="Land M."/>
            <person name="Hauser L."/>
            <person name="Chang Y.J."/>
            <person name="Jeffries C.D."/>
            <person name="Detter J.C."/>
            <person name="Beck B."/>
            <person name="Woyke T."/>
            <person name="Bristow J."/>
            <person name="Eisen J.A."/>
            <person name="Markowitz V."/>
            <person name="Hugenholtz P."/>
            <person name="Kyrpides N.C."/>
            <person name="Klenk H.P."/>
        </authorList>
    </citation>
    <scope>NUCLEOTIDE SEQUENCE [LARGE SCALE GENOMIC DNA]</scope>
    <source>
        <strain evidence="4">ATCC 43644 / DSM 9630 / IS1B</strain>
    </source>
</reference>
<dbReference type="Gene3D" id="3.90.1640.10">
    <property type="entry name" value="inorganic pyrophosphatase (n-terminal core)"/>
    <property type="match status" value="1"/>
</dbReference>
<keyword evidence="4" id="KW-1185">Reference proteome</keyword>
<dbReference type="RefSeq" id="WP_013565904.1">
    <property type="nucleotide sequence ID" value="NC_014962.1"/>
</dbReference>
<dbReference type="EMBL" id="CP002353">
    <property type="protein sequence ID" value="ADV63616.1"/>
    <property type="molecule type" value="Genomic_DNA"/>
</dbReference>
<dbReference type="PANTHER" id="PTHR47618">
    <property type="entry name" value="BIFUNCTIONAL OLIGORIBONUCLEASE AND PAP PHOSPHATASE NRNA"/>
    <property type="match status" value="1"/>
</dbReference>
<feature type="domain" description="DDH" evidence="1">
    <location>
        <begin position="19"/>
        <end position="167"/>
    </location>
</feature>
<dbReference type="HOGENOM" id="CLU_039720_0_0_0"/>
<dbReference type="Proteomes" id="UP000008631">
    <property type="component" value="Chromosome"/>
</dbReference>
<accession>E8R3A6</accession>
<dbReference type="InterPro" id="IPR001667">
    <property type="entry name" value="DDH_dom"/>
</dbReference>
<protein>
    <submittedName>
        <fullName evidence="3">Phosphoesterase RecJ domain protein</fullName>
    </submittedName>
</protein>
<dbReference type="Gene3D" id="3.10.310.30">
    <property type="match status" value="1"/>
</dbReference>
<dbReference type="PANTHER" id="PTHR47618:SF1">
    <property type="entry name" value="BIFUNCTIONAL OLIGORIBONUCLEASE AND PAP PHOSPHATASE NRNA"/>
    <property type="match status" value="1"/>
</dbReference>